<protein>
    <recommendedName>
        <fullName evidence="1">DUF4422 domain-containing protein</fullName>
    </recommendedName>
</protein>
<dbReference type="InterPro" id="IPR041492">
    <property type="entry name" value="HAD_2"/>
</dbReference>
<dbReference type="SUPFAM" id="SSF56784">
    <property type="entry name" value="HAD-like"/>
    <property type="match status" value="1"/>
</dbReference>
<accession>A0A430YK36</accession>
<evidence type="ECO:0000259" key="1">
    <source>
        <dbReference type="Pfam" id="PF14393"/>
    </source>
</evidence>
<organism evidence="2 3">
    <name type="scientific">Campylobacter jejuni</name>
    <dbReference type="NCBI Taxonomy" id="197"/>
    <lineage>
        <taxon>Bacteria</taxon>
        <taxon>Pseudomonadati</taxon>
        <taxon>Campylobacterota</taxon>
        <taxon>Epsilonproteobacteria</taxon>
        <taxon>Campylobacterales</taxon>
        <taxon>Campylobacteraceae</taxon>
        <taxon>Campylobacter</taxon>
    </lineage>
</organism>
<evidence type="ECO:0000313" key="2">
    <source>
        <dbReference type="EMBL" id="RTJ98265.1"/>
    </source>
</evidence>
<feature type="domain" description="DUF4422" evidence="1">
    <location>
        <begin position="19"/>
        <end position="278"/>
    </location>
</feature>
<evidence type="ECO:0000313" key="3">
    <source>
        <dbReference type="Proteomes" id="UP000286791"/>
    </source>
</evidence>
<name>A0A430YK36_CAMJU</name>
<gene>
    <name evidence="2" type="ORF">C3H48_04655</name>
</gene>
<dbReference type="InterPro" id="IPR036412">
    <property type="entry name" value="HAD-like_sf"/>
</dbReference>
<dbReference type="InterPro" id="IPR023214">
    <property type="entry name" value="HAD_sf"/>
</dbReference>
<sequence length="979" mass="117086">MEGRVDKNMTKETKTPKVKILVGYHKPAVLLKNDILTPIHLGRALATQASKDGEMSKEDFEWMCENMIGDDTGDNISHLNRYFCELTGIYWAWKNYDKLGNPDYIGFMHYRRHFIQDQFCNLFNISGPENYFYHIGKYDLYYNDIVRKLFLDEIIYDLIIPKIYNVNNNVFHKKTIYDDFSGYCDYPEVLIDFEKIIKKHFKEYSSFANNYYKQNSYYFCNMFIMKKELFFDYCNFIFNVIFVIYDGYKYNIEKNNRVQSQRTLAWLSEHITSIFYRKQIENKIKFKTMNVSLVNYIDNPNISRILKYQNLLASSEIQTISFDIFDTLLIRPYSTPQDVFLHLEEKYNLKGFAKDRIEAENKACILLNKKLVNYDEIYEYMPQIYQILKEKEQELEFNTLYVNTEMKVIYDYLIKQGKKIILTSDMYYSEDFFKQLLDKNGIKGYYKIYISGVIKKSKHHGDLYQHIIDDLKINANNIIHIGDNYYADYQKAINNGLQALHYEAPIMQFFNAFPRLKNFYDENNNLTSHIIIGLLLKKWIQSNKNIENYWEYFGYFYGGPICYGLSKFVYDEAIKENLKEFIFAARDGYTIEKIFNLLQKQYNTNIKTAYVYAPRALHLQINLDYFSEYLYQTRASSLINLYKNYIDNFNEINKLSEKEKEFFIKNNIFDFQDISKEILVLFDKYIKSFKFKEKKIGIFDLATDSFSSIKLLKRVLRHKALYGYFWYCGDKYKNKFLYKKYNYENIQLLNYELPEFIITAPELPIQSINNNGEFIRINNSHENKRAEIYKIISNEEIKFSQDLLSIFKDIQVSFENKTLINFLNIFISTLDENDRYFFNDIYHGMSEDHSVYRKLFIDNMQINNQANAVGAVEKVKTHLSYKLGKEILSIKENKLKVLILPFALIFVYIKHKISNLIFKLILISNPNLKSLPLNHYSDYQEALKIQNYLSYKLGNLLIKHPFTFVFRVARVYKEWKENK</sequence>
<dbReference type="Proteomes" id="UP000286791">
    <property type="component" value="Unassembled WGS sequence"/>
</dbReference>
<dbReference type="Pfam" id="PF14393">
    <property type="entry name" value="DUF4422"/>
    <property type="match status" value="1"/>
</dbReference>
<proteinExistence type="predicted"/>
<dbReference type="Pfam" id="PF13419">
    <property type="entry name" value="HAD_2"/>
    <property type="match status" value="1"/>
</dbReference>
<dbReference type="Gene3D" id="3.40.50.1000">
    <property type="entry name" value="HAD superfamily/HAD-like"/>
    <property type="match status" value="1"/>
</dbReference>
<dbReference type="AlphaFoldDB" id="A0A430YK36"/>
<reference evidence="2 3" key="1">
    <citation type="journal article" date="2019" name="Appl. Environ. Microbiol.">
        <title>Population genetics and characterization of Campylobacter jejuni isolates in western jackdaws and game birds in Finland.</title>
        <authorList>
            <person name="Kovanen S."/>
            <person name="Rossi M."/>
            <person name="Pohja-Mykra M."/>
            <person name="Nieminen T."/>
            <person name="Raunio-Saarnisto M."/>
            <person name="Sauvala M."/>
            <person name="Fredriksson-Ahomaa M."/>
            <person name="Hanninen M.L."/>
            <person name="Kivisto R."/>
        </authorList>
    </citation>
    <scope>NUCLEOTIDE SEQUENCE [LARGE SCALE GENOMIC DNA]</scope>
    <source>
        <strain evidence="2 3">CB304</strain>
    </source>
</reference>
<dbReference type="InterPro" id="IPR025536">
    <property type="entry name" value="DUF4422"/>
</dbReference>
<comment type="caution">
    <text evidence="2">The sequence shown here is derived from an EMBL/GenBank/DDBJ whole genome shotgun (WGS) entry which is preliminary data.</text>
</comment>
<dbReference type="EMBL" id="PRCE01000027">
    <property type="protein sequence ID" value="RTJ98265.1"/>
    <property type="molecule type" value="Genomic_DNA"/>
</dbReference>